<evidence type="ECO:0000256" key="4">
    <source>
        <dbReference type="ARBA" id="ARBA00023125"/>
    </source>
</evidence>
<reference evidence="8 9" key="1">
    <citation type="submission" date="2024-03" db="EMBL/GenBank/DDBJ databases">
        <title>Novel species of the genus Variovorax.</title>
        <authorList>
            <person name="Liu Q."/>
            <person name="Xin Y.-H."/>
        </authorList>
    </citation>
    <scope>NUCLEOTIDE SEQUENCE [LARGE SCALE GENOMIC DNA]</scope>
    <source>
        <strain evidence="8 9">KACC 18899</strain>
    </source>
</reference>
<gene>
    <name evidence="8" type="ORF">WKW77_26990</name>
</gene>
<dbReference type="RefSeq" id="WP_340359974.1">
    <property type="nucleotide sequence ID" value="NZ_JBBKZU010000014.1"/>
</dbReference>
<dbReference type="Proteomes" id="UP001365846">
    <property type="component" value="Unassembled WGS sequence"/>
</dbReference>
<feature type="domain" description="Transposase IS4-like" evidence="6">
    <location>
        <begin position="142"/>
        <end position="315"/>
    </location>
</feature>
<dbReference type="NCBIfam" id="NF033581">
    <property type="entry name" value="transpos_IS5_4"/>
    <property type="match status" value="1"/>
</dbReference>
<keyword evidence="5" id="KW-0233">DNA recombination</keyword>
<comment type="function">
    <text evidence="1">Involved in the transposition of the insertion sequence IS5.</text>
</comment>
<dbReference type="InterPro" id="IPR002559">
    <property type="entry name" value="Transposase_11"/>
</dbReference>
<feature type="domain" description="Transposase InsH N-terminal" evidence="7">
    <location>
        <begin position="21"/>
        <end position="115"/>
    </location>
</feature>
<dbReference type="InterPro" id="IPR008490">
    <property type="entry name" value="Transposase_InsH_N"/>
</dbReference>
<dbReference type="Pfam" id="PF05598">
    <property type="entry name" value="DUF772"/>
    <property type="match status" value="1"/>
</dbReference>
<dbReference type="PANTHER" id="PTHR35604">
    <property type="entry name" value="TRANSPOSASE INSH FOR INSERTION SEQUENCE ELEMENT IS5A-RELATED"/>
    <property type="match status" value="1"/>
</dbReference>
<keyword evidence="9" id="KW-1185">Reference proteome</keyword>
<comment type="similarity">
    <text evidence="2">Belongs to the transposase 11 family.</text>
</comment>
<name>A0ABU8VM68_9BURK</name>
<dbReference type="PANTHER" id="PTHR35604:SF2">
    <property type="entry name" value="TRANSPOSASE INSH FOR INSERTION SEQUENCE ELEMENT IS5A-RELATED"/>
    <property type="match status" value="1"/>
</dbReference>
<proteinExistence type="inferred from homology"/>
<keyword evidence="3" id="KW-0815">Transposition</keyword>
<evidence type="ECO:0000256" key="2">
    <source>
        <dbReference type="ARBA" id="ARBA00010075"/>
    </source>
</evidence>
<evidence type="ECO:0000256" key="3">
    <source>
        <dbReference type="ARBA" id="ARBA00022578"/>
    </source>
</evidence>
<sequence length="327" mass="36548">MISKRVTPPGQLGLGLNLSTKKTRKREFLDEMDRVVPWSALVQIVEPHSPRAKTGRPPFAIETMLRIHYLQQWFGLSDPAMEEALHDVPLYREFAGLGDGVSRLPDETTILRFRHLLEAHELAADMLRVVNDILQAKGLMLRTGTVVDATLISAPSSTKNAEGELDPEMHQVKKGNQWYFGMKAHIGVDATSGLAHTVVGTAANISDINVAGSLLHREEHAAFGDSGYQGVHKRAEAAGPTWHVAMRPGKRRVLNPFIEPEFVAERVEKMKASIRAKVEHPFRVIKRQFGFNTVRYRGLAKNTAQIVTLFALSNLWMARRRLIEAEA</sequence>
<dbReference type="Pfam" id="PF01609">
    <property type="entry name" value="DDE_Tnp_1"/>
    <property type="match status" value="1"/>
</dbReference>
<comment type="caution">
    <text evidence="8">The sequence shown here is derived from an EMBL/GenBank/DDBJ whole genome shotgun (WGS) entry which is preliminary data.</text>
</comment>
<organism evidence="8 9">
    <name type="scientific">Variovorax ureilyticus</name>
    <dbReference type="NCBI Taxonomy" id="1836198"/>
    <lineage>
        <taxon>Bacteria</taxon>
        <taxon>Pseudomonadati</taxon>
        <taxon>Pseudomonadota</taxon>
        <taxon>Betaproteobacteria</taxon>
        <taxon>Burkholderiales</taxon>
        <taxon>Comamonadaceae</taxon>
        <taxon>Variovorax</taxon>
    </lineage>
</organism>
<evidence type="ECO:0000256" key="5">
    <source>
        <dbReference type="ARBA" id="ARBA00023172"/>
    </source>
</evidence>
<protein>
    <submittedName>
        <fullName evidence="8">IS5 family transposase</fullName>
    </submittedName>
</protein>
<accession>A0ABU8VM68</accession>
<evidence type="ECO:0000256" key="1">
    <source>
        <dbReference type="ARBA" id="ARBA00003544"/>
    </source>
</evidence>
<dbReference type="EMBL" id="JBBKZU010000014">
    <property type="protein sequence ID" value="MEJ8814746.1"/>
    <property type="molecule type" value="Genomic_DNA"/>
</dbReference>
<keyword evidence="4" id="KW-0238">DNA-binding</keyword>
<dbReference type="InterPro" id="IPR047959">
    <property type="entry name" value="Transpos_IS5"/>
</dbReference>
<evidence type="ECO:0000313" key="9">
    <source>
        <dbReference type="Proteomes" id="UP001365846"/>
    </source>
</evidence>
<evidence type="ECO:0000259" key="6">
    <source>
        <dbReference type="Pfam" id="PF01609"/>
    </source>
</evidence>
<evidence type="ECO:0000313" key="8">
    <source>
        <dbReference type="EMBL" id="MEJ8814746.1"/>
    </source>
</evidence>
<evidence type="ECO:0000259" key="7">
    <source>
        <dbReference type="Pfam" id="PF05598"/>
    </source>
</evidence>